<dbReference type="Gene3D" id="3.90.25.10">
    <property type="entry name" value="UDP-galactose 4-epimerase, domain 1"/>
    <property type="match status" value="1"/>
</dbReference>
<dbReference type="AlphaFoldDB" id="A0AA35WGE6"/>
<dbReference type="EMBL" id="CASHTH010001830">
    <property type="protein sequence ID" value="CAI8020483.1"/>
    <property type="molecule type" value="Genomic_DNA"/>
</dbReference>
<dbReference type="Proteomes" id="UP001174909">
    <property type="component" value="Unassembled WGS sequence"/>
</dbReference>
<dbReference type="Gene3D" id="3.40.50.720">
    <property type="entry name" value="NAD(P)-binding Rossmann-like Domain"/>
    <property type="match status" value="1"/>
</dbReference>
<protein>
    <submittedName>
        <fullName evidence="4">UDP-glucose 4-epimerase</fullName>
    </submittedName>
</protein>
<proteinExistence type="inferred from homology"/>
<dbReference type="Gene3D" id="3.50.50.60">
    <property type="entry name" value="FAD/NAD(P)-binding domain"/>
    <property type="match status" value="2"/>
</dbReference>
<gene>
    <name evidence="4" type="ORF">GBAR_LOCUS12259</name>
</gene>
<name>A0AA35WGE6_GEOBA</name>
<evidence type="ECO:0000259" key="2">
    <source>
        <dbReference type="Pfam" id="PF01370"/>
    </source>
</evidence>
<dbReference type="InterPro" id="IPR001509">
    <property type="entry name" value="Epimerase_deHydtase"/>
</dbReference>
<comment type="similarity">
    <text evidence="1">Belongs to the NAD(P)-dependent epimerase/dehydratase family.</text>
</comment>
<sequence length="417" mass="45897">MSESRKALVTGGAGFIGSHLVDRLISEGFRVAIVDDLSAGSLKNLNPAATFYHSDITHSSVDEIFSREQPDILFHLAARVSVTFSAQNPVDNAEVNVIGTLKLLDAARRMGLEKFIFSSTGGAIYGNPEENPCSEETPAIPISPYGLSKYMAEQYIDLFHRLYRLNYTNLRYGNVYGPRQDPHGEAGVISIFIQSMLDGGQPRIFGDGTQERDFVYVEDIVEANIRAIDGGHNCTLNIGSGEGTSVNRLYKLLQDAVNYYWEAEHRPRRPGEEFRSYRFMEAEYDAIILGAGAAGLAAGLYTTRAMMKTLILESLGPGGQLLITDEIENYPGFPTGVKGQELAQMMEEQTTRFGAEIDYAEVEEVEGLDQPVKLIKTYEKEYTTKSVIIATGGSHNKLGVTGEDELAGRGVFLLRCM</sequence>
<dbReference type="GO" id="GO:0016491">
    <property type="term" value="F:oxidoreductase activity"/>
    <property type="evidence" value="ECO:0007669"/>
    <property type="project" value="InterPro"/>
</dbReference>
<evidence type="ECO:0000313" key="5">
    <source>
        <dbReference type="Proteomes" id="UP001174909"/>
    </source>
</evidence>
<dbReference type="PRINTS" id="PR00469">
    <property type="entry name" value="PNDRDTASEII"/>
</dbReference>
<evidence type="ECO:0000256" key="1">
    <source>
        <dbReference type="ARBA" id="ARBA00007637"/>
    </source>
</evidence>
<dbReference type="PANTHER" id="PTHR43000">
    <property type="entry name" value="DTDP-D-GLUCOSE 4,6-DEHYDRATASE-RELATED"/>
    <property type="match status" value="1"/>
</dbReference>
<feature type="domain" description="FAD/NAD(P)-binding" evidence="3">
    <location>
        <begin position="284"/>
        <end position="410"/>
    </location>
</feature>
<evidence type="ECO:0000259" key="3">
    <source>
        <dbReference type="Pfam" id="PF07992"/>
    </source>
</evidence>
<dbReference type="InterPro" id="IPR023753">
    <property type="entry name" value="FAD/NAD-binding_dom"/>
</dbReference>
<dbReference type="Pfam" id="PF07992">
    <property type="entry name" value="Pyr_redox_2"/>
    <property type="match status" value="1"/>
</dbReference>
<dbReference type="Pfam" id="PF01370">
    <property type="entry name" value="Epimerase"/>
    <property type="match status" value="1"/>
</dbReference>
<reference evidence="4" key="1">
    <citation type="submission" date="2023-03" db="EMBL/GenBank/DDBJ databases">
        <authorList>
            <person name="Steffen K."/>
            <person name="Cardenas P."/>
        </authorList>
    </citation>
    <scope>NUCLEOTIDE SEQUENCE</scope>
</reference>
<comment type="caution">
    <text evidence="4">The sequence shown here is derived from an EMBL/GenBank/DDBJ whole genome shotgun (WGS) entry which is preliminary data.</text>
</comment>
<feature type="domain" description="NAD-dependent epimerase/dehydratase" evidence="2">
    <location>
        <begin position="7"/>
        <end position="239"/>
    </location>
</feature>
<dbReference type="SUPFAM" id="SSF51905">
    <property type="entry name" value="FAD/NAD(P)-binding domain"/>
    <property type="match status" value="1"/>
</dbReference>
<dbReference type="SUPFAM" id="SSF51735">
    <property type="entry name" value="NAD(P)-binding Rossmann-fold domains"/>
    <property type="match status" value="1"/>
</dbReference>
<evidence type="ECO:0000313" key="4">
    <source>
        <dbReference type="EMBL" id="CAI8020483.1"/>
    </source>
</evidence>
<organism evidence="4 5">
    <name type="scientific">Geodia barretti</name>
    <name type="common">Barrett's horny sponge</name>
    <dbReference type="NCBI Taxonomy" id="519541"/>
    <lineage>
        <taxon>Eukaryota</taxon>
        <taxon>Metazoa</taxon>
        <taxon>Porifera</taxon>
        <taxon>Demospongiae</taxon>
        <taxon>Heteroscleromorpha</taxon>
        <taxon>Tetractinellida</taxon>
        <taxon>Astrophorina</taxon>
        <taxon>Geodiidae</taxon>
        <taxon>Geodia</taxon>
    </lineage>
</organism>
<dbReference type="InterPro" id="IPR036188">
    <property type="entry name" value="FAD/NAD-bd_sf"/>
</dbReference>
<keyword evidence="5" id="KW-1185">Reference proteome</keyword>
<accession>A0AA35WGE6</accession>
<dbReference type="InterPro" id="IPR036291">
    <property type="entry name" value="NAD(P)-bd_dom_sf"/>
</dbReference>
<dbReference type="PRINTS" id="PR00368">
    <property type="entry name" value="FADPNR"/>
</dbReference>